<accession>C7MNM7</accession>
<proteinExistence type="predicted"/>
<dbReference type="HOGENOM" id="CLU_2698427_0_0_11"/>
<dbReference type="EMBL" id="CP001682">
    <property type="protein sequence ID" value="ACU94517.1"/>
    <property type="molecule type" value="Genomic_DNA"/>
</dbReference>
<name>C7MNM7_CRYCD</name>
<dbReference type="Gene3D" id="1.10.260.40">
    <property type="entry name" value="lambda repressor-like DNA-binding domains"/>
    <property type="match status" value="1"/>
</dbReference>
<organism evidence="1 2">
    <name type="scientific">Cryptobacterium curtum (strain ATCC 700683 / DSM 15641 / CCUG 43107 / 12-3)</name>
    <dbReference type="NCBI Taxonomy" id="469378"/>
    <lineage>
        <taxon>Bacteria</taxon>
        <taxon>Bacillati</taxon>
        <taxon>Actinomycetota</taxon>
        <taxon>Coriobacteriia</taxon>
        <taxon>Eggerthellales</taxon>
        <taxon>Eggerthellaceae</taxon>
        <taxon>Cryptobacterium</taxon>
    </lineage>
</organism>
<dbReference type="InterPro" id="IPR010982">
    <property type="entry name" value="Lambda_DNA-bd_dom_sf"/>
</dbReference>
<evidence type="ECO:0000313" key="1">
    <source>
        <dbReference type="EMBL" id="ACU94517.1"/>
    </source>
</evidence>
<dbReference type="Proteomes" id="UP000000954">
    <property type="component" value="Chromosome"/>
</dbReference>
<keyword evidence="2" id="KW-1185">Reference proteome</keyword>
<dbReference type="GO" id="GO:0003677">
    <property type="term" value="F:DNA binding"/>
    <property type="evidence" value="ECO:0007669"/>
    <property type="project" value="InterPro"/>
</dbReference>
<protein>
    <recommendedName>
        <fullName evidence="3">HTH cro/C1-type domain-containing protein</fullName>
    </recommendedName>
</protein>
<evidence type="ECO:0000313" key="2">
    <source>
        <dbReference type="Proteomes" id="UP000000954"/>
    </source>
</evidence>
<reference evidence="1 2" key="1">
    <citation type="journal article" date="2009" name="Stand. Genomic Sci.">
        <title>Complete genome sequence of Cryptobacterium curtum type strain (12-3).</title>
        <authorList>
            <person name="Mavrommatis K."/>
            <person name="Pukall R."/>
            <person name="Rohde C."/>
            <person name="Chen F."/>
            <person name="Sims D."/>
            <person name="Brettin T."/>
            <person name="Kuske C."/>
            <person name="Detter J.C."/>
            <person name="Han C."/>
            <person name="Lapidus A."/>
            <person name="Copeland A."/>
            <person name="Glavina Del Rio T."/>
            <person name="Nolan M."/>
            <person name="Lucas S."/>
            <person name="Tice H."/>
            <person name="Cheng J.F."/>
            <person name="Bruce D."/>
            <person name="Goodwin L."/>
            <person name="Pitluck S."/>
            <person name="Ovchinnikova G."/>
            <person name="Pati A."/>
            <person name="Ivanova N."/>
            <person name="Chen A."/>
            <person name="Palaniappan K."/>
            <person name="Chain P."/>
            <person name="D'haeseleer P."/>
            <person name="Goker M."/>
            <person name="Bristow J."/>
            <person name="Eisen J.A."/>
            <person name="Markowitz V."/>
            <person name="Hugenholtz P."/>
            <person name="Rohde M."/>
            <person name="Klenk H.P."/>
            <person name="Kyrpides N.C."/>
        </authorList>
    </citation>
    <scope>NUCLEOTIDE SEQUENCE [LARGE SCALE GENOMIC DNA]</scope>
    <source>
        <strain evidence="2">ATCC 700683 / DSM 15641 / 12-3</strain>
    </source>
</reference>
<gene>
    <name evidence="1" type="ordered locus">Ccur_08130</name>
</gene>
<dbReference type="STRING" id="469378.Ccur_08130"/>
<dbReference type="KEGG" id="ccu:Ccur_08130"/>
<sequence length="73" mass="7988">MLDSSGMNAMKLANAIGCTHATIFDLFSFKRDDVKAEELVSMAAAMGYEVVLRGHGEEIRIDPACKSQSHQKD</sequence>
<evidence type="ECO:0008006" key="3">
    <source>
        <dbReference type="Google" id="ProtNLM"/>
    </source>
</evidence>
<dbReference type="AlphaFoldDB" id="C7MNM7"/>
<dbReference type="SUPFAM" id="SSF47413">
    <property type="entry name" value="lambda repressor-like DNA-binding domains"/>
    <property type="match status" value="1"/>
</dbReference>